<name>A0A803QRT8_CANSA</name>
<evidence type="ECO:0000313" key="2">
    <source>
        <dbReference type="Proteomes" id="UP000596661"/>
    </source>
</evidence>
<sequence>MVVEDEAEGCFDGRLTVEFACIGEAKAKSGVGYNFRGDKCIVWETKVEGEGVLGALDQATTTIRPIEPRAGAQG</sequence>
<keyword evidence="2" id="KW-1185">Reference proteome</keyword>
<dbReference type="AlphaFoldDB" id="A0A803QRT8"/>
<evidence type="ECO:0000313" key="1">
    <source>
        <dbReference type="EnsemblPlants" id="cds.evm.model.ctgX19.1"/>
    </source>
</evidence>
<dbReference type="Proteomes" id="UP000596661">
    <property type="component" value="Unassembled WGS sequence"/>
</dbReference>
<reference evidence="1" key="1">
    <citation type="submission" date="2021-03" db="UniProtKB">
        <authorList>
            <consortium name="EnsemblPlants"/>
        </authorList>
    </citation>
    <scope>IDENTIFICATION</scope>
</reference>
<organism evidence="1 2">
    <name type="scientific">Cannabis sativa</name>
    <name type="common">Hemp</name>
    <name type="synonym">Marijuana</name>
    <dbReference type="NCBI Taxonomy" id="3483"/>
    <lineage>
        <taxon>Eukaryota</taxon>
        <taxon>Viridiplantae</taxon>
        <taxon>Streptophyta</taxon>
        <taxon>Embryophyta</taxon>
        <taxon>Tracheophyta</taxon>
        <taxon>Spermatophyta</taxon>
        <taxon>Magnoliopsida</taxon>
        <taxon>eudicotyledons</taxon>
        <taxon>Gunneridae</taxon>
        <taxon>Pentapetalae</taxon>
        <taxon>rosids</taxon>
        <taxon>fabids</taxon>
        <taxon>Rosales</taxon>
        <taxon>Cannabaceae</taxon>
        <taxon>Cannabis</taxon>
    </lineage>
</organism>
<proteinExistence type="predicted"/>
<dbReference type="EnsemblPlants" id="evm.model.ctgX19.1">
    <property type="protein sequence ID" value="cds.evm.model.ctgX19.1"/>
    <property type="gene ID" value="evm.TU.ctgX19.1"/>
</dbReference>
<accession>A0A803QRT8</accession>
<dbReference type="Gramene" id="evm.model.ctgX19.1">
    <property type="protein sequence ID" value="cds.evm.model.ctgX19.1"/>
    <property type="gene ID" value="evm.TU.ctgX19.1"/>
</dbReference>
<protein>
    <submittedName>
        <fullName evidence="1">Uncharacterized protein</fullName>
    </submittedName>
</protein>